<reference evidence="1 2" key="1">
    <citation type="submission" date="2015-08" db="EMBL/GenBank/DDBJ databases">
        <title>Genome sequencing of Penicillium nordicum.</title>
        <authorList>
            <person name="Nguyen H.D."/>
            <person name="Seifert K.A."/>
        </authorList>
    </citation>
    <scope>NUCLEOTIDE SEQUENCE [LARGE SCALE GENOMIC DNA]</scope>
    <source>
        <strain evidence="1 2">DAOMC 185683</strain>
    </source>
</reference>
<dbReference type="OrthoDB" id="4454461at2759"/>
<accession>A0A0M8NXH1</accession>
<evidence type="ECO:0000313" key="2">
    <source>
        <dbReference type="Proteomes" id="UP000037696"/>
    </source>
</evidence>
<evidence type="ECO:0008006" key="3">
    <source>
        <dbReference type="Google" id="ProtNLM"/>
    </source>
</evidence>
<name>A0A0M8NXH1_9EURO</name>
<gene>
    <name evidence="1" type="ORF">ACN38_g8281</name>
</gene>
<proteinExistence type="predicted"/>
<comment type="caution">
    <text evidence="1">The sequence shown here is derived from an EMBL/GenBank/DDBJ whole genome shotgun (WGS) entry which is preliminary data.</text>
</comment>
<sequence>MTLNSKLQLALCRKEKKPISHQPKTPKLHNGQIPAEILDLIYKHLPALEQIYFALTCKYIYTYFVSFLKKKDPDHAKHLIPRRKRLPILHNAKLEAHPRIQLLRQLENERWKCCVVCMKLHSPLAFKPSKQYKKESHCYKCSLLYGRDCMPYAGLVDICPCVSMTFNERQLVVNTISSSSEPSIFPKDFKHDSAIKRYFHECQVTNHLYAQLSIETRLSLSSKSNSLYVRNTYTFEFSKGLSDALSGICPHKETSKWLRQFFTETGLNYSAWGGTAKPLATEPHLIKIITTRKLGHRNWNRRGWKNNRNDRG</sequence>
<dbReference type="EMBL" id="LHQQ01000149">
    <property type="protein sequence ID" value="KOS40848.1"/>
    <property type="molecule type" value="Genomic_DNA"/>
</dbReference>
<dbReference type="AlphaFoldDB" id="A0A0M8NXH1"/>
<keyword evidence="2" id="KW-1185">Reference proteome</keyword>
<protein>
    <recommendedName>
        <fullName evidence="3">F-box domain-containing protein</fullName>
    </recommendedName>
</protein>
<dbReference type="Proteomes" id="UP000037696">
    <property type="component" value="Unassembled WGS sequence"/>
</dbReference>
<evidence type="ECO:0000313" key="1">
    <source>
        <dbReference type="EMBL" id="KOS40848.1"/>
    </source>
</evidence>
<organism evidence="1 2">
    <name type="scientific">Penicillium nordicum</name>
    <dbReference type="NCBI Taxonomy" id="229535"/>
    <lineage>
        <taxon>Eukaryota</taxon>
        <taxon>Fungi</taxon>
        <taxon>Dikarya</taxon>
        <taxon>Ascomycota</taxon>
        <taxon>Pezizomycotina</taxon>
        <taxon>Eurotiomycetes</taxon>
        <taxon>Eurotiomycetidae</taxon>
        <taxon>Eurotiales</taxon>
        <taxon>Aspergillaceae</taxon>
        <taxon>Penicillium</taxon>
    </lineage>
</organism>